<dbReference type="AlphaFoldDB" id="A0A2K9ELA6"/>
<dbReference type="Proteomes" id="UP000233534">
    <property type="component" value="Chromosome"/>
</dbReference>
<accession>A0A2K9ELA6</accession>
<evidence type="ECO:0000256" key="1">
    <source>
        <dbReference type="SAM" id="MobiDB-lite"/>
    </source>
</evidence>
<dbReference type="EMBL" id="NEMB01000003">
    <property type="protein sequence ID" value="PQQ66088.1"/>
    <property type="molecule type" value="Genomic_DNA"/>
</dbReference>
<sequence>MVKYYKTFFMLNEEDRGFKEGNSPSGYVKIEAREGKGRLDCHVSNLKSENLKYKLYIMKVDEENVVYFSPGYINFKGREGELIKYFDPSNVGGTGISIEHFNAAALLLDSSYDSIICPLAGYKDKKKEWRSKLKRSLNAKAIPQNKNFTENSATRTKKDESITNNIVDNIIANNKVATDNKETNKDTGIKYGKGDSDKDNNKGGNNKDNNKGNIKNDIKDTGIKYTGRGNEYGSENKTGNSNGNKEESIIGNTGNTGISEKGIKFEEEKNDKNTNPKNSEEEKNLEGYFDKFFKKIKPFRVERKDYKWWQILNPADLNNIFYKFNIKVPLLFNPLVMMSYFKYKHMIVGLYEDRKKKLKYIVCGIPGLYWVDENPFGEVCRWAQVEGDKPRYGAFGYWLIYINPATGRILSNN</sequence>
<feature type="compositionally biased region" description="Polar residues" evidence="1">
    <location>
        <begin position="233"/>
        <end position="243"/>
    </location>
</feature>
<feature type="compositionally biased region" description="Basic and acidic residues" evidence="1">
    <location>
        <begin position="208"/>
        <end position="222"/>
    </location>
</feature>
<feature type="region of interest" description="Disordered" evidence="1">
    <location>
        <begin position="181"/>
        <end position="281"/>
    </location>
</feature>
<dbReference type="KEGG" id="hsc:HVS_14810"/>
<reference evidence="2 4" key="1">
    <citation type="submission" date="2017-12" db="EMBL/GenBank/DDBJ databases">
        <title>Complete genome sequence of Herbivorax saccincola GGR1, a novel Cellulosome-producing hydrolytic bacterium in a thermophilic biogas plant, established by Illumina and Nanopore MinION sequencing.</title>
        <authorList>
            <person name="Pechtl A."/>
            <person name="Ruckert C."/>
            <person name="Koeck D.E."/>
            <person name="Maus I."/>
            <person name="Winkler A."/>
            <person name="Kalinowski J."/>
            <person name="Puhler A."/>
            <person name="Schwarz W.W."/>
            <person name="Zverlov V.V."/>
            <person name="Schluter A."/>
            <person name="Liebl W."/>
        </authorList>
    </citation>
    <scope>NUCLEOTIDE SEQUENCE [LARGE SCALE GENOMIC DNA]</scope>
    <source>
        <strain evidence="2">GGR1</strain>
        <strain evidence="4">SR1</strain>
    </source>
</reference>
<evidence type="ECO:0000313" key="3">
    <source>
        <dbReference type="EMBL" id="PQQ66088.1"/>
    </source>
</evidence>
<keyword evidence="4" id="KW-1185">Reference proteome</keyword>
<evidence type="ECO:0000313" key="5">
    <source>
        <dbReference type="Proteomes" id="UP000239720"/>
    </source>
</evidence>
<dbReference type="Proteomes" id="UP000239720">
    <property type="component" value="Unassembled WGS sequence"/>
</dbReference>
<organism evidence="2 4">
    <name type="scientific">Acetivibrio saccincola</name>
    <dbReference type="NCBI Taxonomy" id="1677857"/>
    <lineage>
        <taxon>Bacteria</taxon>
        <taxon>Bacillati</taxon>
        <taxon>Bacillota</taxon>
        <taxon>Clostridia</taxon>
        <taxon>Eubacteriales</taxon>
        <taxon>Oscillospiraceae</taxon>
        <taxon>Acetivibrio</taxon>
    </lineage>
</organism>
<evidence type="ECO:0000313" key="2">
    <source>
        <dbReference type="EMBL" id="AUG58813.1"/>
    </source>
</evidence>
<dbReference type="OrthoDB" id="1705475at2"/>
<dbReference type="RefSeq" id="WP_101303497.1">
    <property type="nucleotide sequence ID" value="NZ_CP025197.1"/>
</dbReference>
<proteinExistence type="predicted"/>
<name>A0A2K9ELA6_9FIRM</name>
<protein>
    <submittedName>
        <fullName evidence="2">Uncharacterized protein</fullName>
    </submittedName>
</protein>
<reference evidence="3 5" key="2">
    <citation type="journal article" date="2018" name="Syst. Appl. Microbiol.">
        <title>Characterization and high-quality draft genome sequence of Herbivorax saccincola A7, an anaerobic, alkaliphilic, thermophilic, cellulolytic, and xylanolytic bacterium.</title>
        <authorList>
            <person name="Aikawa S."/>
            <person name="Baramee S."/>
            <person name="Sermsathanaswadi J."/>
            <person name="Thianheng P."/>
            <person name="Tachaapaikoon C."/>
            <person name="Shikata A."/>
            <person name="Waeonukul R."/>
            <person name="Pason P."/>
            <person name="Ratanakhanokchai K."/>
            <person name="Kosugi A."/>
        </authorList>
    </citation>
    <scope>NUCLEOTIDE SEQUENCE [LARGE SCALE GENOMIC DNA]</scope>
    <source>
        <strain evidence="3 5">A7</strain>
    </source>
</reference>
<feature type="compositionally biased region" description="Basic and acidic residues" evidence="1">
    <location>
        <begin position="261"/>
        <end position="281"/>
    </location>
</feature>
<gene>
    <name evidence="3" type="ORF">B9R14_04445</name>
    <name evidence="2" type="ORF">HVS_14810</name>
</gene>
<dbReference type="EMBL" id="CP025197">
    <property type="protein sequence ID" value="AUG58813.1"/>
    <property type="molecule type" value="Genomic_DNA"/>
</dbReference>
<feature type="compositionally biased region" description="Basic and acidic residues" evidence="1">
    <location>
        <begin position="181"/>
        <end position="201"/>
    </location>
</feature>
<evidence type="ECO:0000313" key="4">
    <source>
        <dbReference type="Proteomes" id="UP000233534"/>
    </source>
</evidence>